<feature type="region of interest" description="Disordered" evidence="1">
    <location>
        <begin position="71"/>
        <end position="96"/>
    </location>
</feature>
<protein>
    <submittedName>
        <fullName evidence="2">Uncharacterized protein</fullName>
    </submittedName>
</protein>
<dbReference type="Proteomes" id="UP000008181">
    <property type="component" value="Chromosome 3"/>
</dbReference>
<feature type="compositionally biased region" description="Polar residues" evidence="1">
    <location>
        <begin position="71"/>
        <end position="81"/>
    </location>
</feature>
<evidence type="ECO:0000313" key="3">
    <source>
        <dbReference type="Proteomes" id="UP000008181"/>
    </source>
</evidence>
<accession>G2R5Y9</accession>
<reference evidence="2 3" key="1">
    <citation type="journal article" date="2011" name="Nat. Biotechnol.">
        <title>Comparative genomic analysis of the thermophilic biomass-degrading fungi Myceliophthora thermophila and Thielavia terrestris.</title>
        <authorList>
            <person name="Berka R.M."/>
            <person name="Grigoriev I.V."/>
            <person name="Otillar R."/>
            <person name="Salamov A."/>
            <person name="Grimwood J."/>
            <person name="Reid I."/>
            <person name="Ishmael N."/>
            <person name="John T."/>
            <person name="Darmond C."/>
            <person name="Moisan M.-C."/>
            <person name="Henrissat B."/>
            <person name="Coutinho P.M."/>
            <person name="Lombard V."/>
            <person name="Natvig D.O."/>
            <person name="Lindquist E."/>
            <person name="Schmutz J."/>
            <person name="Lucas S."/>
            <person name="Harris P."/>
            <person name="Powlowski J."/>
            <person name="Bellemare A."/>
            <person name="Taylor D."/>
            <person name="Butler G."/>
            <person name="de Vries R.P."/>
            <person name="Allijn I.E."/>
            <person name="van den Brink J."/>
            <person name="Ushinsky S."/>
            <person name="Storms R."/>
            <person name="Powell A.J."/>
            <person name="Paulsen I.T."/>
            <person name="Elbourne L.D.H."/>
            <person name="Baker S.E."/>
            <person name="Magnuson J."/>
            <person name="LaBoissiere S."/>
            <person name="Clutterbuck A.J."/>
            <person name="Martinez D."/>
            <person name="Wogulis M."/>
            <person name="de Leon A.L."/>
            <person name="Rey M.W."/>
            <person name="Tsang A."/>
        </authorList>
    </citation>
    <scope>NUCLEOTIDE SEQUENCE [LARGE SCALE GENOMIC DNA]</scope>
    <source>
        <strain evidence="3">ATCC 38088 / NRRL 8126</strain>
    </source>
</reference>
<dbReference type="KEGG" id="ttt:THITE_2130126"/>
<evidence type="ECO:0000256" key="1">
    <source>
        <dbReference type="SAM" id="MobiDB-lite"/>
    </source>
</evidence>
<feature type="region of interest" description="Disordered" evidence="1">
    <location>
        <begin position="124"/>
        <end position="149"/>
    </location>
</feature>
<dbReference type="AlphaFoldDB" id="G2R5Y9"/>
<dbReference type="EMBL" id="CP003011">
    <property type="protein sequence ID" value="AEO68376.1"/>
    <property type="molecule type" value="Genomic_DNA"/>
</dbReference>
<keyword evidence="3" id="KW-1185">Reference proteome</keyword>
<dbReference type="HOGENOM" id="CLU_1750962_0_0_1"/>
<gene>
    <name evidence="2" type="ORF">THITE_2130126</name>
</gene>
<sequence>MSDNAAKVVAKSLVKEAEELNFLVPSSTDVDPKAIIEVAFRTLLGNGMTIVKIEEMVDDVLNELEAEQTNEALKSKNSNGKAATARRPGAGFRWNDSDANFETEAASWDDWDYAGARPGNLKEKSAAYWPPLPPRSPTPQEWEGSWDWY</sequence>
<proteinExistence type="predicted"/>
<dbReference type="GeneID" id="11518878"/>
<name>G2R5Y9_THETT</name>
<evidence type="ECO:0000313" key="2">
    <source>
        <dbReference type="EMBL" id="AEO68376.1"/>
    </source>
</evidence>
<dbReference type="RefSeq" id="XP_003654712.1">
    <property type="nucleotide sequence ID" value="XM_003654664.1"/>
</dbReference>
<organism evidence="2 3">
    <name type="scientific">Thermothielavioides terrestris (strain ATCC 38088 / NRRL 8126)</name>
    <name type="common">Thielavia terrestris</name>
    <dbReference type="NCBI Taxonomy" id="578455"/>
    <lineage>
        <taxon>Eukaryota</taxon>
        <taxon>Fungi</taxon>
        <taxon>Dikarya</taxon>
        <taxon>Ascomycota</taxon>
        <taxon>Pezizomycotina</taxon>
        <taxon>Sordariomycetes</taxon>
        <taxon>Sordariomycetidae</taxon>
        <taxon>Sordariales</taxon>
        <taxon>Chaetomiaceae</taxon>
        <taxon>Thermothielavioides</taxon>
        <taxon>Thermothielavioides terrestris</taxon>
    </lineage>
</organism>